<sequence>MDEALIDLQTRVAFQEESIQALNRALLDQQQVINALQAELETVHQRLRALTPSPLESDAVEPPPPHY</sequence>
<reference evidence="5 6" key="1">
    <citation type="submission" date="2015-11" db="EMBL/GenBank/DDBJ databases">
        <title>The genome of Candidatus Endoriftia persephone in Ridgeia piscesae and population structure of the North Eastern Pacific vestimentiferan symbionts.</title>
        <authorList>
            <person name="Perez M."/>
            <person name="Juniper K.S."/>
        </authorList>
    </citation>
    <scope>NUCLEOTIDE SEQUENCE [LARGE SCALE GENOMIC DNA]</scope>
    <source>
        <strain evidence="4">Ind10</strain>
        <strain evidence="3">Ind11</strain>
    </source>
</reference>
<dbReference type="Proteomes" id="UP000051276">
    <property type="component" value="Unassembled WGS sequence"/>
</dbReference>
<keyword evidence="2" id="KW-0175">Coiled coil</keyword>
<dbReference type="Proteomes" id="UP000051634">
    <property type="component" value="Unassembled WGS sequence"/>
</dbReference>
<evidence type="ECO:0000256" key="1">
    <source>
        <dbReference type="HAMAP-Rule" id="MF_00715"/>
    </source>
</evidence>
<feature type="coiled-coil region" evidence="2">
    <location>
        <begin position="5"/>
        <end position="46"/>
    </location>
</feature>
<dbReference type="OrthoDB" id="8606883at2"/>
<dbReference type="RefSeq" id="WP_005958482.1">
    <property type="nucleotide sequence ID" value="NZ_KQ556921.1"/>
</dbReference>
<evidence type="ECO:0000256" key="2">
    <source>
        <dbReference type="SAM" id="Coils"/>
    </source>
</evidence>
<gene>
    <name evidence="1" type="primary">slyX</name>
    <name evidence="3" type="ORF">Ga0074115_1336</name>
    <name evidence="4" type="ORF">Ga0076813_164311</name>
</gene>
<evidence type="ECO:0000313" key="6">
    <source>
        <dbReference type="Proteomes" id="UP000051634"/>
    </source>
</evidence>
<dbReference type="PANTHER" id="PTHR36508">
    <property type="entry name" value="PROTEIN SLYX"/>
    <property type="match status" value="1"/>
</dbReference>
<dbReference type="STRING" id="54398.Ga0074115_1336"/>
<dbReference type="HAMAP" id="MF_00715">
    <property type="entry name" value="SlyX"/>
    <property type="match status" value="1"/>
</dbReference>
<dbReference type="Pfam" id="PF04102">
    <property type="entry name" value="SlyX"/>
    <property type="match status" value="1"/>
</dbReference>
<dbReference type="Gene3D" id="1.20.5.300">
    <property type="match status" value="1"/>
</dbReference>
<name>A0A0T5Z011_9GAMM</name>
<evidence type="ECO:0000313" key="4">
    <source>
        <dbReference type="EMBL" id="KRT59996.1"/>
    </source>
</evidence>
<dbReference type="InterPro" id="IPR007236">
    <property type="entry name" value="SlyX"/>
</dbReference>
<proteinExistence type="inferred from homology"/>
<dbReference type="EMBL" id="LMXI01000051">
    <property type="protein sequence ID" value="KRT59996.1"/>
    <property type="molecule type" value="Genomic_DNA"/>
</dbReference>
<dbReference type="EMBL" id="LDXT01000064">
    <property type="protein sequence ID" value="KRT56156.1"/>
    <property type="molecule type" value="Genomic_DNA"/>
</dbReference>
<dbReference type="AlphaFoldDB" id="A0A0T5Z011"/>
<evidence type="ECO:0000313" key="3">
    <source>
        <dbReference type="EMBL" id="KRT56156.1"/>
    </source>
</evidence>
<comment type="similarity">
    <text evidence="1">Belongs to the SlyX family.</text>
</comment>
<organism evidence="3 6">
    <name type="scientific">endosymbiont of Ridgeia piscesae</name>
    <dbReference type="NCBI Taxonomy" id="54398"/>
    <lineage>
        <taxon>Bacteria</taxon>
        <taxon>Pseudomonadati</taxon>
        <taxon>Pseudomonadota</taxon>
        <taxon>Gammaproteobacteria</taxon>
        <taxon>sulfur-oxidizing symbionts</taxon>
    </lineage>
</organism>
<accession>A0A0T5Z011</accession>
<dbReference type="PANTHER" id="PTHR36508:SF1">
    <property type="entry name" value="PROTEIN SLYX"/>
    <property type="match status" value="1"/>
</dbReference>
<evidence type="ECO:0000313" key="5">
    <source>
        <dbReference type="Proteomes" id="UP000051276"/>
    </source>
</evidence>
<protein>
    <recommendedName>
        <fullName evidence="1">Protein SlyX homolog</fullName>
    </recommendedName>
</protein>
<keyword evidence="6" id="KW-1185">Reference proteome</keyword>
<comment type="caution">
    <text evidence="3">The sequence shown here is derived from an EMBL/GenBank/DDBJ whole genome shotgun (WGS) entry which is preliminary data.</text>
</comment>